<dbReference type="EMBL" id="CAJDYZ010009089">
    <property type="protein sequence ID" value="CAD1476168.1"/>
    <property type="molecule type" value="Genomic_DNA"/>
</dbReference>
<evidence type="ECO:0000313" key="1">
    <source>
        <dbReference type="EMBL" id="CAD1476168.1"/>
    </source>
</evidence>
<feature type="non-terminal residue" evidence="1">
    <location>
        <position position="1"/>
    </location>
</feature>
<dbReference type="AlphaFoldDB" id="A0A6V7H8X5"/>
<evidence type="ECO:0000313" key="2">
    <source>
        <dbReference type="Proteomes" id="UP000752696"/>
    </source>
</evidence>
<reference evidence="1" key="1">
    <citation type="submission" date="2020-07" db="EMBL/GenBank/DDBJ databases">
        <authorList>
            <person name="Nazaruddin N."/>
        </authorList>
    </citation>
    <scope>NUCLEOTIDE SEQUENCE</scope>
</reference>
<comment type="caution">
    <text evidence="1">The sequence shown here is derived from an EMBL/GenBank/DDBJ whole genome shotgun (WGS) entry which is preliminary data.</text>
</comment>
<accession>A0A6V7H8X5</accession>
<name>A0A6V7H8X5_9HYME</name>
<proteinExistence type="predicted"/>
<keyword evidence="2" id="KW-1185">Reference proteome</keyword>
<protein>
    <submittedName>
        <fullName evidence="1">Uncharacterized protein</fullName>
    </submittedName>
</protein>
<feature type="non-terminal residue" evidence="1">
    <location>
        <position position="128"/>
    </location>
</feature>
<sequence length="128" mass="15056">TLDLACATGCRVSRWVSGIRYWVLGIGYYASEFEARSDALPRKTTFDWPKWKRREQFFERGNYRFVWSPRSQPLQEADRDIGHIPGPNRVVYIQACDFLLVTTPSFQKLWENFKSLVNSPMKQFVKSL</sequence>
<organism evidence="1 2">
    <name type="scientific">Heterotrigona itama</name>
    <dbReference type="NCBI Taxonomy" id="395501"/>
    <lineage>
        <taxon>Eukaryota</taxon>
        <taxon>Metazoa</taxon>
        <taxon>Ecdysozoa</taxon>
        <taxon>Arthropoda</taxon>
        <taxon>Hexapoda</taxon>
        <taxon>Insecta</taxon>
        <taxon>Pterygota</taxon>
        <taxon>Neoptera</taxon>
        <taxon>Endopterygota</taxon>
        <taxon>Hymenoptera</taxon>
        <taxon>Apocrita</taxon>
        <taxon>Aculeata</taxon>
        <taxon>Apoidea</taxon>
        <taxon>Anthophila</taxon>
        <taxon>Apidae</taxon>
        <taxon>Heterotrigona</taxon>
    </lineage>
</organism>
<gene>
    <name evidence="1" type="ORF">MHI_LOCUS623953</name>
</gene>
<dbReference type="Proteomes" id="UP000752696">
    <property type="component" value="Unassembled WGS sequence"/>
</dbReference>